<keyword evidence="4" id="KW-1185">Reference proteome</keyword>
<proteinExistence type="predicted"/>
<protein>
    <submittedName>
        <fullName evidence="3">Uncharacterized protein</fullName>
    </submittedName>
</protein>
<feature type="transmembrane region" description="Helical" evidence="2">
    <location>
        <begin position="7"/>
        <end position="24"/>
    </location>
</feature>
<feature type="region of interest" description="Disordered" evidence="1">
    <location>
        <begin position="59"/>
        <end position="88"/>
    </location>
</feature>
<accession>A0A848H5Q9</accession>
<keyword evidence="2" id="KW-1133">Transmembrane helix</keyword>
<evidence type="ECO:0000256" key="1">
    <source>
        <dbReference type="SAM" id="MobiDB-lite"/>
    </source>
</evidence>
<dbReference type="Proteomes" id="UP000541185">
    <property type="component" value="Unassembled WGS sequence"/>
</dbReference>
<evidence type="ECO:0000313" key="4">
    <source>
        <dbReference type="Proteomes" id="UP000541185"/>
    </source>
</evidence>
<organism evidence="3 4">
    <name type="scientific">Ramlibacter agri</name>
    <dbReference type="NCBI Taxonomy" id="2728837"/>
    <lineage>
        <taxon>Bacteria</taxon>
        <taxon>Pseudomonadati</taxon>
        <taxon>Pseudomonadota</taxon>
        <taxon>Betaproteobacteria</taxon>
        <taxon>Burkholderiales</taxon>
        <taxon>Comamonadaceae</taxon>
        <taxon>Ramlibacter</taxon>
    </lineage>
</organism>
<gene>
    <name evidence="3" type="ORF">HHL11_09145</name>
</gene>
<feature type="transmembrane region" description="Helical" evidence="2">
    <location>
        <begin position="30"/>
        <end position="47"/>
    </location>
</feature>
<evidence type="ECO:0000256" key="2">
    <source>
        <dbReference type="SAM" id="Phobius"/>
    </source>
</evidence>
<dbReference type="RefSeq" id="WP_169418090.1">
    <property type="nucleotide sequence ID" value="NZ_JABBFX010000001.1"/>
</dbReference>
<dbReference type="EMBL" id="JABBFX010000001">
    <property type="protein sequence ID" value="NML43913.1"/>
    <property type="molecule type" value="Genomic_DNA"/>
</dbReference>
<comment type="caution">
    <text evidence="3">The sequence shown here is derived from an EMBL/GenBank/DDBJ whole genome shotgun (WGS) entry which is preliminary data.</text>
</comment>
<keyword evidence="2" id="KW-0812">Transmembrane</keyword>
<reference evidence="3 4" key="1">
    <citation type="submission" date="2020-04" db="EMBL/GenBank/DDBJ databases">
        <title>Ramlibacter sp. G-1-2-2 isolated from soil.</title>
        <authorList>
            <person name="Dahal R.H."/>
        </authorList>
    </citation>
    <scope>NUCLEOTIDE SEQUENCE [LARGE SCALE GENOMIC DNA]</scope>
    <source>
        <strain evidence="3 4">G-1-2-2</strain>
    </source>
</reference>
<name>A0A848H5Q9_9BURK</name>
<evidence type="ECO:0000313" key="3">
    <source>
        <dbReference type="EMBL" id="NML43913.1"/>
    </source>
</evidence>
<keyword evidence="2" id="KW-0472">Membrane</keyword>
<sequence length="88" mass="9272">MQRPLPLILLGLVGAGVLLASWWLHAWGGVALVAVAGLGIAWYRMQVARSAEAEKFFGDPGEETRLTGFQAGTPSEMDRGPGEPPSGP</sequence>
<dbReference type="AlphaFoldDB" id="A0A848H5Q9"/>